<dbReference type="RefSeq" id="WP_407349096.1">
    <property type="nucleotide sequence ID" value="NZ_CP136864.1"/>
</dbReference>
<accession>A0ABZ0I5K6</accession>
<evidence type="ECO:0000313" key="1">
    <source>
        <dbReference type="EMBL" id="WOJ94460.1"/>
    </source>
</evidence>
<proteinExistence type="predicted"/>
<keyword evidence="2" id="KW-1185">Reference proteome</keyword>
<gene>
    <name evidence="1" type="ORF">R0135_04685</name>
</gene>
<name>A0ABZ0I5K6_9GAMM</name>
<organism evidence="1 2">
    <name type="scientific">Congregibacter variabilis</name>
    <dbReference type="NCBI Taxonomy" id="3081200"/>
    <lineage>
        <taxon>Bacteria</taxon>
        <taxon>Pseudomonadati</taxon>
        <taxon>Pseudomonadota</taxon>
        <taxon>Gammaproteobacteria</taxon>
        <taxon>Cellvibrionales</taxon>
        <taxon>Halieaceae</taxon>
        <taxon>Congregibacter</taxon>
    </lineage>
</organism>
<protein>
    <submittedName>
        <fullName evidence="1">Uncharacterized protein</fullName>
    </submittedName>
</protein>
<sequence>MGDSVSAISTRPKRTLASIVAASAIALCLTFLAAGMSEAQEADITAAETDVERLRGLLLRHQGADTEKVTEESPIVDIPLDLESQESEFAAALNAPYSPQKVLLRPQELPLLLADVEARLADSKAVDRRSDSSLIGTTQIRQRGSLIGSSRYSLTHIGKHQFFGYTELAPGLNILGVADKQWEIELPTVEGTNRYLLLLVAPPRGDWELHALPASATMQLGDAAPQWLREPTGETSPTP</sequence>
<reference evidence="1 2" key="1">
    <citation type="submission" date="2023-10" db="EMBL/GenBank/DDBJ databases">
        <title>Two novel species belonging to the OM43/NOR5 clade.</title>
        <authorList>
            <person name="Park M."/>
        </authorList>
    </citation>
    <scope>NUCLEOTIDE SEQUENCE [LARGE SCALE GENOMIC DNA]</scope>
    <source>
        <strain evidence="1 2">IMCC43200</strain>
    </source>
</reference>
<dbReference type="Proteomes" id="UP001626537">
    <property type="component" value="Chromosome"/>
</dbReference>
<evidence type="ECO:0000313" key="2">
    <source>
        <dbReference type="Proteomes" id="UP001626537"/>
    </source>
</evidence>
<dbReference type="EMBL" id="CP136864">
    <property type="protein sequence ID" value="WOJ94460.1"/>
    <property type="molecule type" value="Genomic_DNA"/>
</dbReference>